<organism evidence="2 3">
    <name type="scientific">Polyplosphaeria fusca</name>
    <dbReference type="NCBI Taxonomy" id="682080"/>
    <lineage>
        <taxon>Eukaryota</taxon>
        <taxon>Fungi</taxon>
        <taxon>Dikarya</taxon>
        <taxon>Ascomycota</taxon>
        <taxon>Pezizomycotina</taxon>
        <taxon>Dothideomycetes</taxon>
        <taxon>Pleosporomycetidae</taxon>
        <taxon>Pleosporales</taxon>
        <taxon>Tetraplosphaeriaceae</taxon>
        <taxon>Polyplosphaeria</taxon>
    </lineage>
</organism>
<keyword evidence="3" id="KW-1185">Reference proteome</keyword>
<evidence type="ECO:0000313" key="2">
    <source>
        <dbReference type="EMBL" id="KAF2728030.1"/>
    </source>
</evidence>
<dbReference type="Proteomes" id="UP000799444">
    <property type="component" value="Unassembled WGS sequence"/>
</dbReference>
<dbReference type="EMBL" id="ML996299">
    <property type="protein sequence ID" value="KAF2728030.1"/>
    <property type="molecule type" value="Genomic_DNA"/>
</dbReference>
<reference evidence="2" key="1">
    <citation type="journal article" date="2020" name="Stud. Mycol.">
        <title>101 Dothideomycetes genomes: a test case for predicting lifestyles and emergence of pathogens.</title>
        <authorList>
            <person name="Haridas S."/>
            <person name="Albert R."/>
            <person name="Binder M."/>
            <person name="Bloem J."/>
            <person name="Labutti K."/>
            <person name="Salamov A."/>
            <person name="Andreopoulos B."/>
            <person name="Baker S."/>
            <person name="Barry K."/>
            <person name="Bills G."/>
            <person name="Bluhm B."/>
            <person name="Cannon C."/>
            <person name="Castanera R."/>
            <person name="Culley D."/>
            <person name="Daum C."/>
            <person name="Ezra D."/>
            <person name="Gonzalez J."/>
            <person name="Henrissat B."/>
            <person name="Kuo A."/>
            <person name="Liang C."/>
            <person name="Lipzen A."/>
            <person name="Lutzoni F."/>
            <person name="Magnuson J."/>
            <person name="Mondo S."/>
            <person name="Nolan M."/>
            <person name="Ohm R."/>
            <person name="Pangilinan J."/>
            <person name="Park H.-J."/>
            <person name="Ramirez L."/>
            <person name="Alfaro M."/>
            <person name="Sun H."/>
            <person name="Tritt A."/>
            <person name="Yoshinaga Y."/>
            <person name="Zwiers L.-H."/>
            <person name="Turgeon B."/>
            <person name="Goodwin S."/>
            <person name="Spatafora J."/>
            <person name="Crous P."/>
            <person name="Grigoriev I."/>
        </authorList>
    </citation>
    <scope>NUCLEOTIDE SEQUENCE</scope>
    <source>
        <strain evidence="2">CBS 125425</strain>
    </source>
</reference>
<protein>
    <submittedName>
        <fullName evidence="2">Uncharacterized protein</fullName>
    </submittedName>
</protein>
<gene>
    <name evidence="2" type="ORF">EJ04DRAFT_516888</name>
</gene>
<evidence type="ECO:0000313" key="3">
    <source>
        <dbReference type="Proteomes" id="UP000799444"/>
    </source>
</evidence>
<comment type="caution">
    <text evidence="2">The sequence shown here is derived from an EMBL/GenBank/DDBJ whole genome shotgun (WGS) entry which is preliminary data.</text>
</comment>
<feature type="region of interest" description="Disordered" evidence="1">
    <location>
        <begin position="54"/>
        <end position="78"/>
    </location>
</feature>
<dbReference type="AlphaFoldDB" id="A0A9P4QKJ8"/>
<accession>A0A9P4QKJ8</accession>
<sequence>MTQRWWMDGSAPPGTATLSPLVSDIYYPWYEGCHAACDRDGACSRMSMAATESSPCASRQTGGGGGLDNASAARGQEP</sequence>
<proteinExistence type="predicted"/>
<name>A0A9P4QKJ8_9PLEO</name>
<evidence type="ECO:0000256" key="1">
    <source>
        <dbReference type="SAM" id="MobiDB-lite"/>
    </source>
</evidence>